<dbReference type="OrthoDB" id="1884872at2759"/>
<feature type="compositionally biased region" description="Low complexity" evidence="1">
    <location>
        <begin position="12"/>
        <end position="30"/>
    </location>
</feature>
<dbReference type="GO" id="GO:0005634">
    <property type="term" value="C:nucleus"/>
    <property type="evidence" value="ECO:0000318"/>
    <property type="project" value="GO_Central"/>
</dbReference>
<dbReference type="PANTHER" id="PTHR11477:SF20">
    <property type="entry name" value="SPOC DOMAIN _ TRANSCRIPTION ELONGATION FACTOR S-II PROTEIN"/>
    <property type="match status" value="1"/>
</dbReference>
<feature type="region of interest" description="Disordered" evidence="1">
    <location>
        <begin position="567"/>
        <end position="650"/>
    </location>
</feature>
<dbReference type="PROSITE" id="PS51321">
    <property type="entry name" value="TFIIS_CENTRAL"/>
    <property type="match status" value="1"/>
</dbReference>
<organism evidence="4 5">
    <name type="scientific">Musa acuminata subsp. malaccensis</name>
    <name type="common">Wild banana</name>
    <name type="synonym">Musa malaccensis</name>
    <dbReference type="NCBI Taxonomy" id="214687"/>
    <lineage>
        <taxon>Eukaryota</taxon>
        <taxon>Viridiplantae</taxon>
        <taxon>Streptophyta</taxon>
        <taxon>Embryophyta</taxon>
        <taxon>Tracheophyta</taxon>
        <taxon>Spermatophyta</taxon>
        <taxon>Magnoliopsida</taxon>
        <taxon>Liliopsida</taxon>
        <taxon>Zingiberales</taxon>
        <taxon>Musaceae</taxon>
        <taxon>Musa</taxon>
    </lineage>
</organism>
<feature type="compositionally biased region" description="Polar residues" evidence="1">
    <location>
        <begin position="156"/>
        <end position="165"/>
    </location>
</feature>
<feature type="region of interest" description="Disordered" evidence="1">
    <location>
        <begin position="478"/>
        <end position="525"/>
    </location>
</feature>
<protein>
    <submittedName>
        <fullName evidence="3">(wild Malaysian banana) hypothetical protein</fullName>
    </submittedName>
</protein>
<dbReference type="OMA" id="FPNQQHH"/>
<feature type="compositionally biased region" description="Low complexity" evidence="1">
    <location>
        <begin position="606"/>
        <end position="622"/>
    </location>
</feature>
<dbReference type="Gramene" id="Ma09_t02450.1">
    <property type="protein sequence ID" value="Ma09_p02450.1"/>
    <property type="gene ID" value="Ma09_g02450"/>
</dbReference>
<dbReference type="AlphaFoldDB" id="A0A804KF40"/>
<feature type="compositionally biased region" description="Acidic residues" evidence="1">
    <location>
        <begin position="587"/>
        <end position="596"/>
    </location>
</feature>
<dbReference type="SMART" id="SM00510">
    <property type="entry name" value="TFS2M"/>
    <property type="match status" value="1"/>
</dbReference>
<evidence type="ECO:0000256" key="1">
    <source>
        <dbReference type="SAM" id="MobiDB-lite"/>
    </source>
</evidence>
<dbReference type="EnsemblPlants" id="Ma09_t02450.1">
    <property type="protein sequence ID" value="Ma09_p02450.1"/>
    <property type="gene ID" value="Ma09_g02450"/>
</dbReference>
<dbReference type="SUPFAM" id="SSF46942">
    <property type="entry name" value="Elongation factor TFIIS domain 2"/>
    <property type="match status" value="1"/>
</dbReference>
<keyword evidence="5" id="KW-1185">Reference proteome</keyword>
<reference evidence="3" key="1">
    <citation type="submission" date="2021-03" db="EMBL/GenBank/DDBJ databases">
        <authorList>
            <consortium name="Genoscope - CEA"/>
            <person name="William W."/>
        </authorList>
    </citation>
    <scope>NUCLEOTIDE SEQUENCE</scope>
    <source>
        <strain evidence="3">Doubled-haploid Pahang</strain>
    </source>
</reference>
<feature type="compositionally biased region" description="Polar residues" evidence="1">
    <location>
        <begin position="639"/>
        <end position="650"/>
    </location>
</feature>
<feature type="compositionally biased region" description="Basic and acidic residues" evidence="1">
    <location>
        <begin position="491"/>
        <end position="510"/>
    </location>
</feature>
<feature type="compositionally biased region" description="Basic residues" evidence="1">
    <location>
        <begin position="841"/>
        <end position="856"/>
    </location>
</feature>
<dbReference type="PANTHER" id="PTHR11477">
    <property type="entry name" value="TRANSCRIPTION FACTOR S-II ZINC FINGER DOMAIN-CONTAINING PROTEIN"/>
    <property type="match status" value="1"/>
</dbReference>
<dbReference type="Proteomes" id="UP000012960">
    <property type="component" value="Unplaced"/>
</dbReference>
<gene>
    <name evidence="3" type="ORF">GSMUA_220960.1</name>
</gene>
<dbReference type="Pfam" id="PF07744">
    <property type="entry name" value="SPOC"/>
    <property type="match status" value="1"/>
</dbReference>
<feature type="region of interest" description="Disordered" evidence="1">
    <location>
        <begin position="156"/>
        <end position="181"/>
    </location>
</feature>
<dbReference type="Gene3D" id="1.10.472.30">
    <property type="entry name" value="Transcription elongation factor S-II, central domain"/>
    <property type="match status" value="1"/>
</dbReference>
<proteinExistence type="predicted"/>
<evidence type="ECO:0000313" key="5">
    <source>
        <dbReference type="Proteomes" id="UP000012960"/>
    </source>
</evidence>
<sequence length="1101" mass="121636">MESSEEGQASMSYNQASQQFSSSNQSGQVNLPPIFPSPSALNWGSQERLSAERNLAQTRMQVPVPVILGSQQFYSMVNQSIQIQPSYRNLTPMPTSVGLGQISLSNRQVLGTQSSLNTQPAMSANLAALPSSSIYKRHTLIRAPSKVQSVLPMNMGSQLSSTNKRPAQLEPPRKVQSESFESVRSKLRESLAASLAMESDRQHKQEIAEKCTSSDASSTIPKVITPMVELNSEAKSASSDKSALETVQNQAGDLPSKENASTDILLARSDVDGLQPKDILLQKEVSNDNSLVKDELLQGHGLCWVSNHGVGTVDNSANHDHDRKRLKMTNEQETADKETTVRNAGQLAFRIEAELFRLFGGVNKKYKEKGRSLLFNLKDRNNPELRERVLSGAIAPERLCTMSIEELASEELSQWRLAKAEELVQMVVLPDSDVDLRRLVRKTHKGEFQVEVEQAESFPVEVELGTSVLSQVPLKPNKEVKTHSSLVPSKPSKEVKTQSKSNHKSDEPKAFKRRPSARKIDSADQNLPGDIEILSEKADLMQELMVDELKDPELLPPVVSLDEFMQDLDSEPPFGNLSVDSLQEVSLEPEEASESDSVEHKQNAASGSLGSKSDSSRGGSPSKQLLSQEGKQLKLDSADATSKDPTTTNPEKVDVECLKIDDNVKSGSVDIQLDTCLPEVASMSDKIWEGSIQLNVSAFATVIGFFRSGEKTSTQEWPSFLEIKGRVRLDAFEKFLKELPLSRSRAIMIAQFRWKEGSPESGRLNLLEIIDSYIADERVGFAEAAPGVELYFCPPHSRTTDMLEKLLPKEHAEALPTIATTDLISLVVWRRPHSTISPRLYSHHKHGSSKKQHSSRKQQSQPLPPEDYADDDVPPGFGPGEYDDLPEFDFVHGSSQTSKPAASVTRPHVLAPARPVDQIRELIHKYGHTESVKKPPFDVRPWNDAHEDDDDIPEWKPQYDHRLQPETLTSSQPPPPPTQFHTYQHPTFQSLHVNHQILPLSPLPNPHAPLHQPVGLQPPLPPQILVMPTSLNMPPGWQQSPLLPLSGGPADITLPAANAWQTSHYNAQVNADGRVYSLPNVGGAAQNVMGWRPDVFGSRGM</sequence>
<feature type="compositionally biased region" description="Basic and acidic residues" evidence="1">
    <location>
        <begin position="171"/>
        <end position="181"/>
    </location>
</feature>
<dbReference type="InterPro" id="IPR003618">
    <property type="entry name" value="TFIIS_cen_dom"/>
</dbReference>
<evidence type="ECO:0000259" key="2">
    <source>
        <dbReference type="PROSITE" id="PS51321"/>
    </source>
</evidence>
<feature type="region of interest" description="Disordered" evidence="1">
    <location>
        <begin position="838"/>
        <end position="883"/>
    </location>
</feature>
<evidence type="ECO:0000313" key="3">
    <source>
        <dbReference type="EMBL" id="CAG1833991.1"/>
    </source>
</evidence>
<name>A0A804KF40_MUSAM</name>
<dbReference type="GO" id="GO:0006357">
    <property type="term" value="P:regulation of transcription by RNA polymerase II"/>
    <property type="evidence" value="ECO:0000318"/>
    <property type="project" value="GO_Central"/>
</dbReference>
<dbReference type="CDD" id="cd21538">
    <property type="entry name" value="SPOC_TFIIS"/>
    <property type="match status" value="1"/>
</dbReference>
<dbReference type="Pfam" id="PF07500">
    <property type="entry name" value="TFIIS_M"/>
    <property type="match status" value="1"/>
</dbReference>
<feature type="region of interest" description="Disordered" evidence="1">
    <location>
        <begin position="937"/>
        <end position="957"/>
    </location>
</feature>
<dbReference type="FunCoup" id="A0A804KF40">
    <property type="interactions" value="1063"/>
</dbReference>
<evidence type="ECO:0000313" key="4">
    <source>
        <dbReference type="EnsemblPlants" id="Ma09_p02450.1"/>
    </source>
</evidence>
<accession>A0A804KF40</accession>
<feature type="domain" description="TFIIS central" evidence="2">
    <location>
        <begin position="324"/>
        <end position="435"/>
    </location>
</feature>
<dbReference type="EMBL" id="HG996474">
    <property type="protein sequence ID" value="CAG1833991.1"/>
    <property type="molecule type" value="Genomic_DNA"/>
</dbReference>
<dbReference type="InParanoid" id="A0A804KF40"/>
<feature type="compositionally biased region" description="Polar residues" evidence="1">
    <location>
        <begin position="1"/>
        <end position="11"/>
    </location>
</feature>
<dbReference type="InterPro" id="IPR036575">
    <property type="entry name" value="TFIIS_cen_dom_sf"/>
</dbReference>
<dbReference type="InterPro" id="IPR012921">
    <property type="entry name" value="SPOC_C"/>
</dbReference>
<feature type="region of interest" description="Disordered" evidence="1">
    <location>
        <begin position="233"/>
        <end position="260"/>
    </location>
</feature>
<dbReference type="GO" id="GO:0006351">
    <property type="term" value="P:DNA-templated transcription"/>
    <property type="evidence" value="ECO:0007669"/>
    <property type="project" value="InterPro"/>
</dbReference>
<reference evidence="4" key="2">
    <citation type="submission" date="2021-05" db="UniProtKB">
        <authorList>
            <consortium name="EnsemblPlants"/>
        </authorList>
    </citation>
    <scope>IDENTIFICATION</scope>
    <source>
        <strain evidence="4">subsp. malaccensis</strain>
    </source>
</reference>
<feature type="region of interest" description="Disordered" evidence="1">
    <location>
        <begin position="1"/>
        <end position="31"/>
    </location>
</feature>